<accession>A0A1G2ES92</accession>
<proteinExistence type="predicted"/>
<dbReference type="EMBL" id="MHMN01000024">
    <property type="protein sequence ID" value="OGZ28220.1"/>
    <property type="molecule type" value="Genomic_DNA"/>
</dbReference>
<reference evidence="2 3" key="1">
    <citation type="journal article" date="2016" name="Nat. Commun.">
        <title>Thousands of microbial genomes shed light on interconnected biogeochemical processes in an aquifer system.</title>
        <authorList>
            <person name="Anantharaman K."/>
            <person name="Brown C.T."/>
            <person name="Hug L.A."/>
            <person name="Sharon I."/>
            <person name="Castelle C.J."/>
            <person name="Probst A.J."/>
            <person name="Thomas B.C."/>
            <person name="Singh A."/>
            <person name="Wilkins M.J."/>
            <person name="Karaoz U."/>
            <person name="Brodie E.L."/>
            <person name="Williams K.H."/>
            <person name="Hubbard S.S."/>
            <person name="Banfield J.F."/>
        </authorList>
    </citation>
    <scope>NUCLEOTIDE SEQUENCE [LARGE SCALE GENOMIC DNA]</scope>
</reference>
<protein>
    <recommendedName>
        <fullName evidence="1">Phage terminase large subunit GpA ATPase domain-containing protein</fullName>
    </recommendedName>
</protein>
<dbReference type="AlphaFoldDB" id="A0A1G2ES92"/>
<evidence type="ECO:0000259" key="1">
    <source>
        <dbReference type="Pfam" id="PF05876"/>
    </source>
</evidence>
<dbReference type="Pfam" id="PF05876">
    <property type="entry name" value="GpA_ATPase"/>
    <property type="match status" value="1"/>
</dbReference>
<name>A0A1G2ES92_9BACT</name>
<evidence type="ECO:0000313" key="3">
    <source>
        <dbReference type="Proteomes" id="UP000176326"/>
    </source>
</evidence>
<dbReference type="Proteomes" id="UP000176326">
    <property type="component" value="Unassembled WGS sequence"/>
</dbReference>
<dbReference type="GO" id="GO:0016887">
    <property type="term" value="F:ATP hydrolysis activity"/>
    <property type="evidence" value="ECO:0007669"/>
    <property type="project" value="InterPro"/>
</dbReference>
<comment type="caution">
    <text evidence="2">The sequence shown here is derived from an EMBL/GenBank/DDBJ whole genome shotgun (WGS) entry which is preliminary data.</text>
</comment>
<gene>
    <name evidence="2" type="ORF">A2427_02605</name>
</gene>
<organism evidence="2 3">
    <name type="scientific">Candidatus Nealsonbacteria bacterium RIFOXYC1_FULL_40_7</name>
    <dbReference type="NCBI Taxonomy" id="1801678"/>
    <lineage>
        <taxon>Bacteria</taxon>
        <taxon>Candidatus Nealsoniibacteriota</taxon>
    </lineage>
</organism>
<sequence>MNLSDYSIHAWIQQNGIKNEKGEPIEFLSHLFLYDIYRDQSDKLVCMKAAQIGFSTLAILKNMYDAQSKRMDIIYTLPTDTDVSVFVGGKVNRIIANNRILMNYTADKDSVEQKAIGHSMLYFRGTWTKKAAIMVSADRLVHDEKDSSKQDVIRDYQSRLQHSKYKQTHVFSHPSVPGHGVDSEWQLSDKKEWYITCPHCRHEQSLSWDTEDLSNMSIDLARKEFICKKCCGILSAKNRAVGRWIAQNPGAEWSGYHISLLMAPWITAKEIVEKYNDPKQTTEYFYNKVLGLPYAGSGNVVTEDTILGVVANENNQYEGRLVIGVDTGKKLHYVVGNKAGLIGYGEMADYAPDGINGLQLNQTLEYFLKEFEGSIMVIDQGGDIIGPRKLRAKYPGRVFLCHYAKDRKTMQMIRWGEGDESGNVLVDRNRMIQLVVDEFKERRLNLFQKEKNDWYDYWLHWSHIYRTREEDELGIPQSVWHRSDRDDWVHATIYWRVGIDRFGSKGFIANPEAEIKSNSYMIDPDETVSFDPAEMFNLKPHWWTEDEDEDDWRNDY</sequence>
<dbReference type="InterPro" id="IPR046453">
    <property type="entry name" value="GpA_ATPase"/>
</dbReference>
<feature type="domain" description="Phage terminase large subunit GpA ATPase" evidence="1">
    <location>
        <begin position="39"/>
        <end position="241"/>
    </location>
</feature>
<evidence type="ECO:0000313" key="2">
    <source>
        <dbReference type="EMBL" id="OGZ28220.1"/>
    </source>
</evidence>